<accession>A0ABU8MH47</accession>
<gene>
    <name evidence="2" type="ORF">WCD74_02480</name>
</gene>
<evidence type="ECO:0000313" key="3">
    <source>
        <dbReference type="Proteomes" id="UP001385809"/>
    </source>
</evidence>
<organism evidence="2 3">
    <name type="scientific">Actinomycetospora aurantiaca</name>
    <dbReference type="NCBI Taxonomy" id="3129233"/>
    <lineage>
        <taxon>Bacteria</taxon>
        <taxon>Bacillati</taxon>
        <taxon>Actinomycetota</taxon>
        <taxon>Actinomycetes</taxon>
        <taxon>Pseudonocardiales</taxon>
        <taxon>Pseudonocardiaceae</taxon>
        <taxon>Actinomycetospora</taxon>
    </lineage>
</organism>
<reference evidence="2 3" key="1">
    <citation type="submission" date="2024-03" db="EMBL/GenBank/DDBJ databases">
        <title>Actinomycetospora sp. OC33-EN08, a novel actinomycete isolated from wild orchid (Aerides multiflora).</title>
        <authorList>
            <person name="Suriyachadkun C."/>
        </authorList>
    </citation>
    <scope>NUCLEOTIDE SEQUENCE [LARGE SCALE GENOMIC DNA]</scope>
    <source>
        <strain evidence="2 3">OC33-EN08</strain>
    </source>
</reference>
<feature type="region of interest" description="Disordered" evidence="1">
    <location>
        <begin position="388"/>
        <end position="426"/>
    </location>
</feature>
<keyword evidence="3" id="KW-1185">Reference proteome</keyword>
<evidence type="ECO:0000256" key="1">
    <source>
        <dbReference type="SAM" id="MobiDB-lite"/>
    </source>
</evidence>
<evidence type="ECO:0000313" key="2">
    <source>
        <dbReference type="EMBL" id="MEJ2866614.1"/>
    </source>
</evidence>
<name>A0ABU8MH47_9PSEU</name>
<dbReference type="InterPro" id="IPR035919">
    <property type="entry name" value="EAL_sf"/>
</dbReference>
<evidence type="ECO:0008006" key="4">
    <source>
        <dbReference type="Google" id="ProtNLM"/>
    </source>
</evidence>
<dbReference type="Gene3D" id="3.20.20.450">
    <property type="entry name" value="EAL domain"/>
    <property type="match status" value="1"/>
</dbReference>
<dbReference type="EMBL" id="JBBEGN010000001">
    <property type="protein sequence ID" value="MEJ2866614.1"/>
    <property type="molecule type" value="Genomic_DNA"/>
</dbReference>
<sequence>MSTHLAMVGARTTFAPRLDLAGGRIVGFTATPPERWPGLRSSDESAEPYGDQVQRAVATVLTAARAAGTSPVTVHLPVPADVVAHAPHRLRAVRPAMLHGDGRSAGVGLLLGARTRSASTGALADGIAEARRDGFSITLPACGFAPAEIVRLAPDELVLDGACLAGVRTGDPAALATLEAAATLARATDLVLVADGVREEAELRDLRARGIAVASGPVLAAEQHSALPAEVVLAPGLSSRLRDTAPTPVEVPDPPSGREITLADVARPATVLADSVTGDEVRTALAEDPECAGVVLVDGSGRATGYVDRNRFLLTIASPYGRAVFAHRAAERLAEAPRVRPTTTSARDAVRDQLDGDPARRYDDTVLAEPDGRTVRIARFSDLVRALDPAAPPPAPAAPSAAPTEGARRGRHRLVGLRPRATASAH</sequence>
<dbReference type="SUPFAM" id="SSF141868">
    <property type="entry name" value="EAL domain-like"/>
    <property type="match status" value="1"/>
</dbReference>
<dbReference type="Proteomes" id="UP001385809">
    <property type="component" value="Unassembled WGS sequence"/>
</dbReference>
<proteinExistence type="predicted"/>
<dbReference type="RefSeq" id="WP_337693232.1">
    <property type="nucleotide sequence ID" value="NZ_JBBEGN010000001.1"/>
</dbReference>
<protein>
    <recommendedName>
        <fullName evidence="4">EAL domain-containing protein</fullName>
    </recommendedName>
</protein>
<comment type="caution">
    <text evidence="2">The sequence shown here is derived from an EMBL/GenBank/DDBJ whole genome shotgun (WGS) entry which is preliminary data.</text>
</comment>